<keyword evidence="6" id="KW-1185">Reference proteome</keyword>
<evidence type="ECO:0000256" key="2">
    <source>
        <dbReference type="ARBA" id="ARBA00023125"/>
    </source>
</evidence>
<keyword evidence="2" id="KW-0238">DNA-binding</keyword>
<dbReference type="Proteomes" id="UP000240572">
    <property type="component" value="Unassembled WGS sequence"/>
</dbReference>
<keyword evidence="1" id="KW-0805">Transcription regulation</keyword>
<dbReference type="RefSeq" id="WP_106522214.1">
    <property type="nucleotide sequence ID" value="NZ_PYGD01000002.1"/>
</dbReference>
<dbReference type="InterPro" id="IPR036390">
    <property type="entry name" value="WH_DNA-bd_sf"/>
</dbReference>
<accession>A0A2P8D7M0</accession>
<dbReference type="InterPro" id="IPR011991">
    <property type="entry name" value="ArsR-like_HTH"/>
</dbReference>
<dbReference type="PROSITE" id="PS50987">
    <property type="entry name" value="HTH_ARSR_2"/>
    <property type="match status" value="1"/>
</dbReference>
<dbReference type="SMART" id="SM00418">
    <property type="entry name" value="HTH_ARSR"/>
    <property type="match status" value="1"/>
</dbReference>
<dbReference type="InterPro" id="IPR051011">
    <property type="entry name" value="Metal_resp_trans_reg"/>
</dbReference>
<protein>
    <submittedName>
        <fullName evidence="5">ArsR family transcriptional regulator</fullName>
    </submittedName>
</protein>
<dbReference type="EMBL" id="PYGD01000002">
    <property type="protein sequence ID" value="PSK93189.1"/>
    <property type="molecule type" value="Genomic_DNA"/>
</dbReference>
<dbReference type="SUPFAM" id="SSF46785">
    <property type="entry name" value="Winged helix' DNA-binding domain"/>
    <property type="match status" value="1"/>
</dbReference>
<organism evidence="5 6">
    <name type="scientific">Taibaiella chishuiensis</name>
    <dbReference type="NCBI Taxonomy" id="1434707"/>
    <lineage>
        <taxon>Bacteria</taxon>
        <taxon>Pseudomonadati</taxon>
        <taxon>Bacteroidota</taxon>
        <taxon>Chitinophagia</taxon>
        <taxon>Chitinophagales</taxon>
        <taxon>Chitinophagaceae</taxon>
        <taxon>Taibaiella</taxon>
    </lineage>
</organism>
<evidence type="ECO:0000256" key="1">
    <source>
        <dbReference type="ARBA" id="ARBA00023015"/>
    </source>
</evidence>
<dbReference type="GO" id="GO:0003700">
    <property type="term" value="F:DNA-binding transcription factor activity"/>
    <property type="evidence" value="ECO:0007669"/>
    <property type="project" value="InterPro"/>
</dbReference>
<dbReference type="PANTHER" id="PTHR43132:SF6">
    <property type="entry name" value="HTH-TYPE TRANSCRIPTIONAL REPRESSOR CZRA"/>
    <property type="match status" value="1"/>
</dbReference>
<dbReference type="NCBIfam" id="NF033788">
    <property type="entry name" value="HTH_metalloreg"/>
    <property type="match status" value="1"/>
</dbReference>
<dbReference type="Pfam" id="PF01022">
    <property type="entry name" value="HTH_5"/>
    <property type="match status" value="1"/>
</dbReference>
<evidence type="ECO:0000259" key="4">
    <source>
        <dbReference type="PROSITE" id="PS50987"/>
    </source>
</evidence>
<dbReference type="PANTHER" id="PTHR43132">
    <property type="entry name" value="ARSENICAL RESISTANCE OPERON REPRESSOR ARSR-RELATED"/>
    <property type="match status" value="1"/>
</dbReference>
<dbReference type="InterPro" id="IPR001845">
    <property type="entry name" value="HTH_ArsR_DNA-bd_dom"/>
</dbReference>
<feature type="domain" description="HTH arsR-type" evidence="4">
    <location>
        <begin position="25"/>
        <end position="119"/>
    </location>
</feature>
<dbReference type="GO" id="GO:0003677">
    <property type="term" value="F:DNA binding"/>
    <property type="evidence" value="ECO:0007669"/>
    <property type="project" value="UniProtKB-KW"/>
</dbReference>
<dbReference type="InterPro" id="IPR036388">
    <property type="entry name" value="WH-like_DNA-bd_sf"/>
</dbReference>
<proteinExistence type="predicted"/>
<comment type="caution">
    <text evidence="5">The sequence shown here is derived from an EMBL/GenBank/DDBJ whole genome shotgun (WGS) entry which is preliminary data.</text>
</comment>
<gene>
    <name evidence="5" type="ORF">B0I18_102159</name>
</gene>
<dbReference type="OrthoDB" id="9794330at2"/>
<dbReference type="AlphaFoldDB" id="A0A2P8D7M0"/>
<evidence type="ECO:0000313" key="5">
    <source>
        <dbReference type="EMBL" id="PSK93189.1"/>
    </source>
</evidence>
<keyword evidence="3" id="KW-0804">Transcription</keyword>
<name>A0A2P8D7M0_9BACT</name>
<evidence type="ECO:0000313" key="6">
    <source>
        <dbReference type="Proteomes" id="UP000240572"/>
    </source>
</evidence>
<dbReference type="PRINTS" id="PR00778">
    <property type="entry name" value="HTHARSR"/>
</dbReference>
<reference evidence="5 6" key="1">
    <citation type="submission" date="2018-03" db="EMBL/GenBank/DDBJ databases">
        <title>Genomic Encyclopedia of Type Strains, Phase III (KMG-III): the genomes of soil and plant-associated and newly described type strains.</title>
        <authorList>
            <person name="Whitman W."/>
        </authorList>
    </citation>
    <scope>NUCLEOTIDE SEQUENCE [LARGE SCALE GENOMIC DNA]</scope>
    <source>
        <strain evidence="5 6">CGMCC 1.12700</strain>
    </source>
</reference>
<dbReference type="CDD" id="cd00090">
    <property type="entry name" value="HTH_ARSR"/>
    <property type="match status" value="1"/>
</dbReference>
<sequence>MDHHSCQRQQADITQINRCKVRVAERSDTFTYLSKALELAGNPTRLKILYLLYKEKQLCVCDLSDILDMGISAVSQHLRKLKDREIINMTRQAQTLFYSVNREYNNLLKPFFRILDDQPSLALI</sequence>
<dbReference type="Gene3D" id="1.10.10.10">
    <property type="entry name" value="Winged helix-like DNA-binding domain superfamily/Winged helix DNA-binding domain"/>
    <property type="match status" value="1"/>
</dbReference>
<evidence type="ECO:0000256" key="3">
    <source>
        <dbReference type="ARBA" id="ARBA00023163"/>
    </source>
</evidence>